<proteinExistence type="inferred from homology"/>
<dbReference type="EMBL" id="UHIC01000001">
    <property type="protein sequence ID" value="SUO93417.1"/>
    <property type="molecule type" value="Genomic_DNA"/>
</dbReference>
<keyword evidence="3" id="KW-1185">Reference proteome</keyword>
<accession>A0A380MQ27</accession>
<dbReference type="PIRSF" id="PIRSF003113">
    <property type="entry name" value="BolA"/>
    <property type="match status" value="1"/>
</dbReference>
<dbReference type="InterPro" id="IPR036065">
    <property type="entry name" value="BolA-like_sf"/>
</dbReference>
<dbReference type="AlphaFoldDB" id="A0A380MQ27"/>
<evidence type="ECO:0000313" key="3">
    <source>
        <dbReference type="Proteomes" id="UP000254601"/>
    </source>
</evidence>
<dbReference type="InterPro" id="IPR002634">
    <property type="entry name" value="BolA"/>
</dbReference>
<evidence type="ECO:0000256" key="1">
    <source>
        <dbReference type="RuleBase" id="RU003860"/>
    </source>
</evidence>
<dbReference type="RefSeq" id="WP_072575498.1">
    <property type="nucleotide sequence ID" value="NZ_LWHB01000008.1"/>
</dbReference>
<dbReference type="Proteomes" id="UP000254601">
    <property type="component" value="Unassembled WGS sequence"/>
</dbReference>
<dbReference type="PANTHER" id="PTHR46230:SF7">
    <property type="entry name" value="BOLA-LIKE PROTEIN 1"/>
    <property type="match status" value="1"/>
</dbReference>
<gene>
    <name evidence="2" type="primary">bolA</name>
    <name evidence="2" type="ORF">NCTC13337_00220</name>
</gene>
<dbReference type="OrthoDB" id="9801469at2"/>
<organism evidence="2 3">
    <name type="scientific">Suttonella ornithocola</name>
    <dbReference type="NCBI Taxonomy" id="279832"/>
    <lineage>
        <taxon>Bacteria</taxon>
        <taxon>Pseudomonadati</taxon>
        <taxon>Pseudomonadota</taxon>
        <taxon>Gammaproteobacteria</taxon>
        <taxon>Cardiobacteriales</taxon>
        <taxon>Cardiobacteriaceae</taxon>
        <taxon>Suttonella</taxon>
    </lineage>
</organism>
<reference evidence="2 3" key="1">
    <citation type="submission" date="2018-06" db="EMBL/GenBank/DDBJ databases">
        <authorList>
            <consortium name="Pathogen Informatics"/>
            <person name="Doyle S."/>
        </authorList>
    </citation>
    <scope>NUCLEOTIDE SEQUENCE [LARGE SCALE GENOMIC DNA]</scope>
    <source>
        <strain evidence="2 3">NCTC13337</strain>
    </source>
</reference>
<name>A0A380MQ27_9GAMM</name>
<comment type="similarity">
    <text evidence="1">Belongs to the BolA/IbaG family.</text>
</comment>
<evidence type="ECO:0000313" key="2">
    <source>
        <dbReference type="EMBL" id="SUO93417.1"/>
    </source>
</evidence>
<dbReference type="GO" id="GO:0016226">
    <property type="term" value="P:iron-sulfur cluster assembly"/>
    <property type="evidence" value="ECO:0007669"/>
    <property type="project" value="TreeGrafter"/>
</dbReference>
<dbReference type="Gene3D" id="3.30.300.90">
    <property type="entry name" value="BolA-like"/>
    <property type="match status" value="1"/>
</dbReference>
<dbReference type="SUPFAM" id="SSF82657">
    <property type="entry name" value="BolA-like"/>
    <property type="match status" value="1"/>
</dbReference>
<sequence>MTLNVRAREIEYRLQEAFQPTYLEIQDDSAQHIGHASAGGAGHFSVKIISSSFEGLSRLARHRAVFAAVESLLGTEVHALSVIARTPEEEL</sequence>
<dbReference type="PANTHER" id="PTHR46230">
    <property type="match status" value="1"/>
</dbReference>
<dbReference type="Pfam" id="PF01722">
    <property type="entry name" value="BolA"/>
    <property type="match status" value="1"/>
</dbReference>
<protein>
    <submittedName>
        <fullName evidence="2">Transcriptional regulator BolA</fullName>
    </submittedName>
</protein>